<dbReference type="PANTHER" id="PTHR36507:SF1">
    <property type="entry name" value="BLL1555 PROTEIN"/>
    <property type="match status" value="1"/>
</dbReference>
<dbReference type="AlphaFoldDB" id="A0A538TGD8"/>
<dbReference type="InterPro" id="IPR008972">
    <property type="entry name" value="Cupredoxin"/>
</dbReference>
<dbReference type="EMBL" id="VBOX01000069">
    <property type="protein sequence ID" value="TMQ62705.1"/>
    <property type="molecule type" value="Genomic_DNA"/>
</dbReference>
<evidence type="ECO:0008006" key="3">
    <source>
        <dbReference type="Google" id="ProtNLM"/>
    </source>
</evidence>
<proteinExistence type="predicted"/>
<dbReference type="Gene3D" id="2.60.40.420">
    <property type="entry name" value="Cupredoxins - blue copper proteins"/>
    <property type="match status" value="1"/>
</dbReference>
<dbReference type="Proteomes" id="UP000317366">
    <property type="component" value="Unassembled WGS sequence"/>
</dbReference>
<dbReference type="SUPFAM" id="SSF49452">
    <property type="entry name" value="Starch-binding domain-like"/>
    <property type="match status" value="1"/>
</dbReference>
<dbReference type="InterPro" id="IPR013784">
    <property type="entry name" value="Carb-bd-like_fold"/>
</dbReference>
<evidence type="ECO:0000313" key="2">
    <source>
        <dbReference type="Proteomes" id="UP000317366"/>
    </source>
</evidence>
<organism evidence="1 2">
    <name type="scientific">Eiseniibacteriota bacterium</name>
    <dbReference type="NCBI Taxonomy" id="2212470"/>
    <lineage>
        <taxon>Bacteria</taxon>
        <taxon>Candidatus Eiseniibacteriota</taxon>
    </lineage>
</organism>
<protein>
    <recommendedName>
        <fullName evidence="3">Rhamnogalacturonan lyase domain-containing protein</fullName>
    </recommendedName>
</protein>
<accession>A0A538TGD8</accession>
<dbReference type="InterPro" id="IPR052721">
    <property type="entry name" value="ET_Amicyanin"/>
</dbReference>
<gene>
    <name evidence="1" type="ORF">E6K77_06590</name>
</gene>
<evidence type="ECO:0000313" key="1">
    <source>
        <dbReference type="EMBL" id="TMQ62705.1"/>
    </source>
</evidence>
<dbReference type="SUPFAM" id="SSF49503">
    <property type="entry name" value="Cupredoxins"/>
    <property type="match status" value="1"/>
</dbReference>
<reference evidence="1 2" key="1">
    <citation type="journal article" date="2019" name="Nat. Microbiol.">
        <title>Mediterranean grassland soil C-N compound turnover is dependent on rainfall and depth, and is mediated by genomically divergent microorganisms.</title>
        <authorList>
            <person name="Diamond S."/>
            <person name="Andeer P.F."/>
            <person name="Li Z."/>
            <person name="Crits-Christoph A."/>
            <person name="Burstein D."/>
            <person name="Anantharaman K."/>
            <person name="Lane K.R."/>
            <person name="Thomas B.C."/>
            <person name="Pan C."/>
            <person name="Northen T.R."/>
            <person name="Banfield J.F."/>
        </authorList>
    </citation>
    <scope>NUCLEOTIDE SEQUENCE [LARGE SCALE GENOMIC DNA]</scope>
    <source>
        <strain evidence="1">WS_7</strain>
    </source>
</reference>
<sequence>MRGSVLDAVVYVEEVHPRGESRLPARYTSSRLELKGQTLRPRILVVLPGTSVEFPNHDSLFHNIFSVSPAKSFDLGRYGRGESKRVTFDKPGLVNVYCKLHPNMAAYILVVPNRAFARPDSSGRFVLPPLPKGQYVVNVWHPDFPAIRREVTVTGDKKQELVMTLGS</sequence>
<dbReference type="PANTHER" id="PTHR36507">
    <property type="entry name" value="BLL1555 PROTEIN"/>
    <property type="match status" value="1"/>
</dbReference>
<dbReference type="GO" id="GO:0030246">
    <property type="term" value="F:carbohydrate binding"/>
    <property type="evidence" value="ECO:0007669"/>
    <property type="project" value="InterPro"/>
</dbReference>
<name>A0A538TGD8_UNCEI</name>
<comment type="caution">
    <text evidence="1">The sequence shown here is derived from an EMBL/GenBank/DDBJ whole genome shotgun (WGS) entry which is preliminary data.</text>
</comment>